<evidence type="ECO:0000313" key="2">
    <source>
        <dbReference type="Proteomes" id="UP000826793"/>
    </source>
</evidence>
<accession>A0A9D2MWJ5</accession>
<dbReference type="Pfam" id="PF16431">
    <property type="entry name" value="DUF5028"/>
    <property type="match status" value="1"/>
</dbReference>
<evidence type="ECO:0000313" key="1">
    <source>
        <dbReference type="EMBL" id="HJB98764.1"/>
    </source>
</evidence>
<sequence>MEGDFFYTSLENTDGYFVRVSSAEAMTYEEFLERFEKPLDYLGEESRHDVIVLKVDFKNQDNTQGGVLIRDLNLVNSARSQSFNPSVNYMAIANPDFDPYTEGIKIQPGTEASLFFVYDTVSRADKVTYLEQQAGKESLTMFLNVSLYPVHKMVEMEVPLTVLHAKKS</sequence>
<protein>
    <submittedName>
        <fullName evidence="1">Uncharacterized protein</fullName>
    </submittedName>
</protein>
<comment type="caution">
    <text evidence="1">The sequence shown here is derived from an EMBL/GenBank/DDBJ whole genome shotgun (WGS) entry which is preliminary data.</text>
</comment>
<dbReference type="AlphaFoldDB" id="A0A9D2MWJ5"/>
<dbReference type="InterPro" id="IPR032209">
    <property type="entry name" value="DUF5028"/>
</dbReference>
<name>A0A9D2MWJ5_9FIRM</name>
<reference evidence="1" key="2">
    <citation type="submission" date="2021-04" db="EMBL/GenBank/DDBJ databases">
        <authorList>
            <person name="Gilroy R."/>
        </authorList>
    </citation>
    <scope>NUCLEOTIDE SEQUENCE</scope>
    <source>
        <strain evidence="1">CHK185-1770</strain>
    </source>
</reference>
<dbReference type="Proteomes" id="UP000826793">
    <property type="component" value="Unassembled WGS sequence"/>
</dbReference>
<gene>
    <name evidence="1" type="ORF">H9710_09330</name>
</gene>
<dbReference type="EMBL" id="DWXG01000079">
    <property type="protein sequence ID" value="HJB98764.1"/>
    <property type="molecule type" value="Genomic_DNA"/>
</dbReference>
<reference evidence="1" key="1">
    <citation type="journal article" date="2021" name="PeerJ">
        <title>Extensive microbial diversity within the chicken gut microbiome revealed by metagenomics and culture.</title>
        <authorList>
            <person name="Gilroy R."/>
            <person name="Ravi A."/>
            <person name="Getino M."/>
            <person name="Pursley I."/>
            <person name="Horton D.L."/>
            <person name="Alikhan N.F."/>
            <person name="Baker D."/>
            <person name="Gharbi K."/>
            <person name="Hall N."/>
            <person name="Watson M."/>
            <person name="Adriaenssens E.M."/>
            <person name="Foster-Nyarko E."/>
            <person name="Jarju S."/>
            <person name="Secka A."/>
            <person name="Antonio M."/>
            <person name="Oren A."/>
            <person name="Chaudhuri R.R."/>
            <person name="La Ragione R."/>
            <person name="Hildebrand F."/>
            <person name="Pallen M.J."/>
        </authorList>
    </citation>
    <scope>NUCLEOTIDE SEQUENCE</scope>
    <source>
        <strain evidence="1">CHK185-1770</strain>
    </source>
</reference>
<proteinExistence type="predicted"/>
<organism evidence="1 2">
    <name type="scientific">Candidatus Acutalibacter pullicola</name>
    <dbReference type="NCBI Taxonomy" id="2838417"/>
    <lineage>
        <taxon>Bacteria</taxon>
        <taxon>Bacillati</taxon>
        <taxon>Bacillota</taxon>
        <taxon>Clostridia</taxon>
        <taxon>Eubacteriales</taxon>
        <taxon>Acutalibacteraceae</taxon>
        <taxon>Acutalibacter</taxon>
    </lineage>
</organism>